<evidence type="ECO:0000313" key="3">
    <source>
        <dbReference type="Proteomes" id="UP000232710"/>
    </source>
</evidence>
<name>G9E5S5_MPSP1</name>
<evidence type="ECO:0000256" key="1">
    <source>
        <dbReference type="SAM" id="Phobius"/>
    </source>
</evidence>
<keyword evidence="1" id="KW-1133">Transmembrane helix</keyword>
<feature type="transmembrane region" description="Helical" evidence="1">
    <location>
        <begin position="223"/>
        <end position="241"/>
    </location>
</feature>
<protein>
    <submittedName>
        <fullName evidence="2">Uncharacterized protein</fullName>
    </submittedName>
</protein>
<keyword evidence="3" id="KW-1185">Reference proteome</keyword>
<keyword evidence="1" id="KW-0472">Membrane</keyword>
<sequence length="248" mass="27592">MGEELCPLSDFPLVAAKGGGALHDKCLDGIHEYTNRCDKLDGGENGVIYRDYAKYFCCRRPFHKFCECYNTTREDGKFCGYASFENSYGCSKVNVRYKELKESLPEAYANLLTESDKKCLAQVCVGDGKYIPRQILDDCKDLQICSIDVNILGTMSNSEIEAKCNQHQSSGDAASEEAMDLLAQLQQEIQDIKDRLDNPDVSDADIVDQLDTTNAEKNNSTPVIVSSIASILVVLVLVLFMNRRSLPK</sequence>
<dbReference type="InterPro" id="IPR043922">
    <property type="entry name" value="DUF5773"/>
</dbReference>
<organism evidence="2 3">
    <name type="scientific">Micromonas pusilla virus SP1</name>
    <name type="common">MpV-SP1</name>
    <dbReference type="NCBI Taxonomy" id="373996"/>
    <lineage>
        <taxon>Viruses</taxon>
        <taxon>Varidnaviria</taxon>
        <taxon>Bamfordvirae</taxon>
        <taxon>Nucleocytoviricota</taxon>
        <taxon>Megaviricetes</taxon>
        <taxon>Algavirales</taxon>
        <taxon>Phycodnaviridae</taxon>
        <taxon>Prasinovirus</taxon>
        <taxon>Prasinovirus micromonas</taxon>
    </lineage>
</organism>
<dbReference type="Proteomes" id="UP000232710">
    <property type="component" value="Segment"/>
</dbReference>
<keyword evidence="1" id="KW-0812">Transmembrane</keyword>
<gene>
    <name evidence="2" type="ORF">MPXG_00196</name>
</gene>
<reference evidence="2 3" key="1">
    <citation type="submission" date="2010-12" db="EMBL/GenBank/DDBJ databases">
        <title>The Genome Sequence of Micromonas pusilla virus SP1.</title>
        <authorList>
            <consortium name="The Broad Institute Genome Sequencing Platform"/>
            <person name="Henn M.R."/>
            <person name="Suttle C."/>
            <person name="Winget D."/>
            <person name="Chan A."/>
            <person name="Levin J."/>
            <person name="Malboeuf C."/>
            <person name="Casali M."/>
            <person name="Russ C."/>
            <person name="Lennon N."/>
            <person name="Chapman S.B."/>
            <person name="Erlich R."/>
            <person name="Young S.K."/>
            <person name="Yandava C."/>
            <person name="Zeng Q."/>
            <person name="Alvarado L."/>
            <person name="Anderson S."/>
            <person name="Berlin A."/>
            <person name="Chen Z."/>
            <person name="Freedman E."/>
            <person name="Gellesch M."/>
            <person name="Goldberg J."/>
            <person name="Green L."/>
            <person name="Griggs A."/>
            <person name="Gujja S."/>
            <person name="Heilman E.R."/>
            <person name="Heiman D."/>
            <person name="Hollinger A."/>
            <person name="Howarth C."/>
            <person name="Larson L."/>
            <person name="Mehta T."/>
            <person name="Pearson M."/>
            <person name="Roberts A."/>
            <person name="Ryan E."/>
            <person name="Saif S."/>
            <person name="Shea T."/>
            <person name="Shenoy N."/>
            <person name="Sisk P."/>
            <person name="Stolte C."/>
            <person name="Sykes S."/>
            <person name="White J."/>
            <person name="Haas B."/>
            <person name="Nusbaum C."/>
            <person name="Birren B."/>
        </authorList>
    </citation>
    <scope>NUCLEOTIDE SEQUENCE [LARGE SCALE GENOMIC DNA]</scope>
    <source>
        <strain evidence="2 3">SP1</strain>
    </source>
</reference>
<dbReference type="EMBL" id="JF974320">
    <property type="protein sequence ID" value="AET84994.1"/>
    <property type="molecule type" value="Genomic_DNA"/>
</dbReference>
<organismHost>
    <name type="scientific">Micromonas pusilla</name>
    <name type="common">Picoplanktonic green alga</name>
    <name type="synonym">Chromulina pusilla</name>
    <dbReference type="NCBI Taxonomy" id="38833"/>
</organismHost>
<dbReference type="Pfam" id="PF19082">
    <property type="entry name" value="DUF5773"/>
    <property type="match status" value="1"/>
</dbReference>
<proteinExistence type="predicted"/>
<accession>G9E5S5</accession>
<evidence type="ECO:0000313" key="2">
    <source>
        <dbReference type="EMBL" id="AET84994.1"/>
    </source>
</evidence>